<accession>A0A8K9WST1</accession>
<protein>
    <recommendedName>
        <fullName evidence="1">Endonuclease/exonuclease/phosphatase domain-containing protein</fullName>
    </recommendedName>
</protein>
<dbReference type="PANTHER" id="PTHR12121">
    <property type="entry name" value="CARBON CATABOLITE REPRESSOR PROTEIN 4"/>
    <property type="match status" value="1"/>
</dbReference>
<dbReference type="Ensembl" id="ENSOMYT00000167617.1">
    <property type="protein sequence ID" value="ENSOMYP00000121918.1"/>
    <property type="gene ID" value="ENSOMYG00000053796.1"/>
</dbReference>
<evidence type="ECO:0000259" key="1">
    <source>
        <dbReference type="Pfam" id="PF03372"/>
    </source>
</evidence>
<reference evidence="2" key="1">
    <citation type="submission" date="2020-07" db="EMBL/GenBank/DDBJ databases">
        <title>A long reads based de novo assembly of the rainbow trout Arlee double haploid line genome.</title>
        <authorList>
            <person name="Gao G."/>
            <person name="Palti Y."/>
        </authorList>
    </citation>
    <scope>NUCLEOTIDE SEQUENCE [LARGE SCALE GENOMIC DNA]</scope>
</reference>
<dbReference type="GO" id="GO:0070935">
    <property type="term" value="P:3'-UTR-mediated mRNA stabilization"/>
    <property type="evidence" value="ECO:0007669"/>
    <property type="project" value="TreeGrafter"/>
</dbReference>
<dbReference type="GeneTree" id="ENSGT00940000157391"/>
<dbReference type="GO" id="GO:0003730">
    <property type="term" value="F:mRNA 3'-UTR binding"/>
    <property type="evidence" value="ECO:0007669"/>
    <property type="project" value="TreeGrafter"/>
</dbReference>
<dbReference type="InterPro" id="IPR005135">
    <property type="entry name" value="Endo/exonuclease/phosphatase"/>
</dbReference>
<sequence length="233" mass="26420">MPSALKPHRIIRRKRWLTFPAYCEETFFGQVHSLLGSHRHRMYFLNHLVFLFHFIHFQKYCNCVHVSPQFMRNVTFSSSLPPPFPSPGMKPDGCAGVYKKDCLSLLSSHPVEYFRRGIPLLDRGNLGLVLLLRPMGPFSPELAQLAMLLAEITTVSRLSDGSSYPTVLYGDFNSVPWSPLYNFVRESSLEYDSIPICKVRASSSTCPGLICSGIISSVAEADYYRGNIIFWES</sequence>
<reference evidence="2" key="3">
    <citation type="submission" date="2025-09" db="UniProtKB">
        <authorList>
            <consortium name="Ensembl"/>
        </authorList>
    </citation>
    <scope>IDENTIFICATION</scope>
</reference>
<dbReference type="AlphaFoldDB" id="A0A8K9WST1"/>
<dbReference type="Pfam" id="PF03372">
    <property type="entry name" value="Exo_endo_phos"/>
    <property type="match status" value="1"/>
</dbReference>
<feature type="domain" description="Endonuclease/exonuclease/phosphatase" evidence="1">
    <location>
        <begin position="88"/>
        <end position="191"/>
    </location>
</feature>
<evidence type="ECO:0000313" key="2">
    <source>
        <dbReference type="Ensembl" id="ENSOMYP00000121918.1"/>
    </source>
</evidence>
<dbReference type="InterPro" id="IPR036691">
    <property type="entry name" value="Endo/exonu/phosph_ase_sf"/>
</dbReference>
<dbReference type="SUPFAM" id="SSF56219">
    <property type="entry name" value="DNase I-like"/>
    <property type="match status" value="1"/>
</dbReference>
<organism evidence="2 3">
    <name type="scientific">Oncorhynchus mykiss</name>
    <name type="common">Rainbow trout</name>
    <name type="synonym">Salmo gairdneri</name>
    <dbReference type="NCBI Taxonomy" id="8022"/>
    <lineage>
        <taxon>Eukaryota</taxon>
        <taxon>Metazoa</taxon>
        <taxon>Chordata</taxon>
        <taxon>Craniata</taxon>
        <taxon>Vertebrata</taxon>
        <taxon>Euteleostomi</taxon>
        <taxon>Actinopterygii</taxon>
        <taxon>Neopterygii</taxon>
        <taxon>Teleostei</taxon>
        <taxon>Protacanthopterygii</taxon>
        <taxon>Salmoniformes</taxon>
        <taxon>Salmonidae</taxon>
        <taxon>Salmoninae</taxon>
        <taxon>Oncorhynchus</taxon>
    </lineage>
</organism>
<dbReference type="PANTHER" id="PTHR12121:SF27">
    <property type="entry name" value="PROTEIN ANGEL HOMOLOG 2"/>
    <property type="match status" value="1"/>
</dbReference>
<name>A0A8K9WST1_ONCMY</name>
<dbReference type="Gene3D" id="3.60.10.10">
    <property type="entry name" value="Endonuclease/exonuclease/phosphatase"/>
    <property type="match status" value="1"/>
</dbReference>
<dbReference type="Proteomes" id="UP000694395">
    <property type="component" value="Chromosome 4"/>
</dbReference>
<keyword evidence="3" id="KW-1185">Reference proteome</keyword>
<dbReference type="InterPro" id="IPR050410">
    <property type="entry name" value="CCR4/nocturin_mRNA_transcr"/>
</dbReference>
<proteinExistence type="predicted"/>
<dbReference type="GO" id="GO:0000175">
    <property type="term" value="F:3'-5'-RNA exonuclease activity"/>
    <property type="evidence" value="ECO:0007669"/>
    <property type="project" value="TreeGrafter"/>
</dbReference>
<reference evidence="2" key="2">
    <citation type="submission" date="2025-08" db="UniProtKB">
        <authorList>
            <consortium name="Ensembl"/>
        </authorList>
    </citation>
    <scope>IDENTIFICATION</scope>
</reference>
<evidence type="ECO:0000313" key="3">
    <source>
        <dbReference type="Proteomes" id="UP000694395"/>
    </source>
</evidence>